<dbReference type="PROSITE" id="PS01056">
    <property type="entry name" value="DNA_LIGASE_N2"/>
    <property type="match status" value="1"/>
</dbReference>
<dbReference type="EC" id="6.5.1.2" evidence="3"/>
<organism evidence="16 17">
    <name type="scientific">Berkelbacteria bacterium GW2011_GWA1_36_9</name>
    <dbReference type="NCBI Taxonomy" id="1618331"/>
    <lineage>
        <taxon>Bacteria</taxon>
        <taxon>Candidatus Berkelbacteria</taxon>
    </lineage>
</organism>
<evidence type="ECO:0000259" key="15">
    <source>
        <dbReference type="PROSITE" id="PS50172"/>
    </source>
</evidence>
<evidence type="ECO:0000256" key="13">
    <source>
        <dbReference type="ARBA" id="ARBA00034005"/>
    </source>
</evidence>
<dbReference type="InterPro" id="IPR012340">
    <property type="entry name" value="NA-bd_OB-fold"/>
</dbReference>
<protein>
    <recommendedName>
        <fullName evidence="4">DNA ligase</fullName>
        <ecNumber evidence="3">6.5.1.2</ecNumber>
    </recommendedName>
</protein>
<gene>
    <name evidence="16" type="ORF">US31_C0006G0002</name>
</gene>
<dbReference type="AlphaFoldDB" id="A0A0G0IQI0"/>
<dbReference type="InterPro" id="IPR001679">
    <property type="entry name" value="DNA_ligase"/>
</dbReference>
<dbReference type="InterPro" id="IPR033136">
    <property type="entry name" value="DNA_ligase_CS"/>
</dbReference>
<dbReference type="GO" id="GO:0006260">
    <property type="term" value="P:DNA replication"/>
    <property type="evidence" value="ECO:0007669"/>
    <property type="project" value="UniProtKB-KW"/>
</dbReference>
<dbReference type="SMART" id="SM00532">
    <property type="entry name" value="LIGANc"/>
    <property type="match status" value="1"/>
</dbReference>
<evidence type="ECO:0000256" key="1">
    <source>
        <dbReference type="ARBA" id="ARBA00001946"/>
    </source>
</evidence>
<dbReference type="GO" id="GO:0046872">
    <property type="term" value="F:metal ion binding"/>
    <property type="evidence" value="ECO:0007669"/>
    <property type="project" value="UniProtKB-KW"/>
</dbReference>
<sequence>MVKTHQEAHEILKDLGFKTLPQNRFCRNLEEVEKFKVEIEKKREKLPYQIDGVVAVVNDNATREKLGVVGKAPRGMIAYKFAPEEMTTIVEDIVVQVGRTGTLTPVAVLKPVLVAGSVVSRATLHNEDEIRKKDIRIGDTVVIHKAGDVIPEVAKVIKQLRTGKVEEFHFPKTCPQCGGKIVREEGKVAYRCLNKNCFTIKLRALGHFVSRLAFDIPGLGPKILNKLMETGLVKDAADLFELKTGDLEPLERFAQKSAQNIISAIGSRKEIELPRFIYALGISNVGEETSHDIANVVIPKSKFQNPNEIINILKLKKLEDWQEIPDIGPIVAKSIYDYFQDEKNQEFIERLFKAGVKIKFVPIREKKLNDLTFVFTGSLETLTRDEAKKMVRNLGGEISESVSKETSYLVSGAESGEKLVKAQKLGVKIIFEEEFLKLTRKD</sequence>
<dbReference type="Pfam" id="PF03119">
    <property type="entry name" value="DNA_ligase_ZBD"/>
    <property type="match status" value="1"/>
</dbReference>
<dbReference type="InterPro" id="IPR013839">
    <property type="entry name" value="DNAligase_adenylation"/>
</dbReference>
<dbReference type="InterPro" id="IPR041663">
    <property type="entry name" value="DisA/LigA_HHH"/>
</dbReference>
<dbReference type="InterPro" id="IPR004149">
    <property type="entry name" value="Znf_DNAligase_C4"/>
</dbReference>
<dbReference type="Pfam" id="PF12826">
    <property type="entry name" value="HHH_2"/>
    <property type="match status" value="1"/>
</dbReference>
<proteinExistence type="inferred from homology"/>
<keyword evidence="5 16" id="KW-0436">Ligase</keyword>
<evidence type="ECO:0000313" key="17">
    <source>
        <dbReference type="Proteomes" id="UP000034508"/>
    </source>
</evidence>
<dbReference type="InterPro" id="IPR010994">
    <property type="entry name" value="RuvA_2-like"/>
</dbReference>
<evidence type="ECO:0000256" key="8">
    <source>
        <dbReference type="ARBA" id="ARBA00022763"/>
    </source>
</evidence>
<dbReference type="InterPro" id="IPR004150">
    <property type="entry name" value="NAD_DNA_ligase_OB"/>
</dbReference>
<dbReference type="Pfam" id="PF01653">
    <property type="entry name" value="DNA_ligase_aden"/>
    <property type="match status" value="1"/>
</dbReference>
<dbReference type="PATRIC" id="fig|1618331.3.peg.411"/>
<dbReference type="Proteomes" id="UP000034508">
    <property type="component" value="Unassembled WGS sequence"/>
</dbReference>
<dbReference type="Gene3D" id="2.40.50.140">
    <property type="entry name" value="Nucleic acid-binding proteins"/>
    <property type="match status" value="1"/>
</dbReference>
<keyword evidence="8" id="KW-0227">DNA damage</keyword>
<comment type="similarity">
    <text evidence="14">Belongs to the NAD-dependent DNA ligase family. LigA subfamily.</text>
</comment>
<dbReference type="SUPFAM" id="SSF50249">
    <property type="entry name" value="Nucleic acid-binding proteins"/>
    <property type="match status" value="1"/>
</dbReference>
<feature type="domain" description="BRCT" evidence="15">
    <location>
        <begin position="363"/>
        <end position="442"/>
    </location>
</feature>
<evidence type="ECO:0000256" key="9">
    <source>
        <dbReference type="ARBA" id="ARBA00022833"/>
    </source>
</evidence>
<evidence type="ECO:0000256" key="5">
    <source>
        <dbReference type="ARBA" id="ARBA00022598"/>
    </source>
</evidence>
<evidence type="ECO:0000256" key="7">
    <source>
        <dbReference type="ARBA" id="ARBA00022723"/>
    </source>
</evidence>
<dbReference type="SMART" id="SM00292">
    <property type="entry name" value="BRCT"/>
    <property type="match status" value="1"/>
</dbReference>
<evidence type="ECO:0000313" key="16">
    <source>
        <dbReference type="EMBL" id="KKQ18271.1"/>
    </source>
</evidence>
<dbReference type="GO" id="GO:0003911">
    <property type="term" value="F:DNA ligase (NAD+) activity"/>
    <property type="evidence" value="ECO:0007669"/>
    <property type="project" value="UniProtKB-EC"/>
</dbReference>
<comment type="caution">
    <text evidence="16">The sequence shown here is derived from an EMBL/GenBank/DDBJ whole genome shotgun (WGS) entry which is preliminary data.</text>
</comment>
<dbReference type="InterPro" id="IPR001357">
    <property type="entry name" value="BRCT_dom"/>
</dbReference>
<keyword evidence="11" id="KW-0520">NAD</keyword>
<keyword evidence="9" id="KW-0862">Zinc</keyword>
<dbReference type="SUPFAM" id="SSF52113">
    <property type="entry name" value="BRCT domain"/>
    <property type="match status" value="1"/>
</dbReference>
<evidence type="ECO:0000256" key="10">
    <source>
        <dbReference type="ARBA" id="ARBA00022842"/>
    </source>
</evidence>
<comment type="cofactor">
    <cofactor evidence="1">
        <name>Mg(2+)</name>
        <dbReference type="ChEBI" id="CHEBI:18420"/>
    </cofactor>
</comment>
<keyword evidence="12" id="KW-0234">DNA repair</keyword>
<keyword evidence="6" id="KW-0235">DNA replication</keyword>
<dbReference type="Gene3D" id="1.10.150.20">
    <property type="entry name" value="5' to 3' exonuclease, C-terminal subdomain"/>
    <property type="match status" value="2"/>
</dbReference>
<dbReference type="Pfam" id="PF14520">
    <property type="entry name" value="HHH_5"/>
    <property type="match status" value="1"/>
</dbReference>
<dbReference type="SUPFAM" id="SSF56091">
    <property type="entry name" value="DNA ligase/mRNA capping enzyme, catalytic domain"/>
    <property type="match status" value="1"/>
</dbReference>
<dbReference type="SUPFAM" id="SSF47781">
    <property type="entry name" value="RuvA domain 2-like"/>
    <property type="match status" value="1"/>
</dbReference>
<evidence type="ECO:0000256" key="11">
    <source>
        <dbReference type="ARBA" id="ARBA00023027"/>
    </source>
</evidence>
<dbReference type="Gene3D" id="6.20.10.30">
    <property type="match status" value="1"/>
</dbReference>
<evidence type="ECO:0000256" key="3">
    <source>
        <dbReference type="ARBA" id="ARBA00012722"/>
    </source>
</evidence>
<evidence type="ECO:0000256" key="2">
    <source>
        <dbReference type="ARBA" id="ARBA00004067"/>
    </source>
</evidence>
<dbReference type="CDD" id="cd17748">
    <property type="entry name" value="BRCT_DNA_ligase_like"/>
    <property type="match status" value="1"/>
</dbReference>
<dbReference type="FunFam" id="1.10.150.20:FF:000007">
    <property type="entry name" value="DNA ligase"/>
    <property type="match status" value="1"/>
</dbReference>
<dbReference type="Pfam" id="PF03120">
    <property type="entry name" value="OB_DNA_ligase"/>
    <property type="match status" value="1"/>
</dbReference>
<dbReference type="NCBIfam" id="TIGR00575">
    <property type="entry name" value="dnlj"/>
    <property type="match status" value="1"/>
</dbReference>
<evidence type="ECO:0000256" key="14">
    <source>
        <dbReference type="ARBA" id="ARBA00060881"/>
    </source>
</evidence>
<evidence type="ECO:0000256" key="4">
    <source>
        <dbReference type="ARBA" id="ARBA00013308"/>
    </source>
</evidence>
<dbReference type="PROSITE" id="PS50172">
    <property type="entry name" value="BRCT"/>
    <property type="match status" value="1"/>
</dbReference>
<dbReference type="FunFam" id="2.40.50.140:FF:000012">
    <property type="entry name" value="DNA ligase"/>
    <property type="match status" value="1"/>
</dbReference>
<dbReference type="Pfam" id="PF00533">
    <property type="entry name" value="BRCT"/>
    <property type="match status" value="1"/>
</dbReference>
<accession>A0A0G0IQI0</accession>
<keyword evidence="7" id="KW-0479">Metal-binding</keyword>
<evidence type="ECO:0000256" key="6">
    <source>
        <dbReference type="ARBA" id="ARBA00022705"/>
    </source>
</evidence>
<dbReference type="Gene3D" id="3.30.1490.70">
    <property type="match status" value="1"/>
</dbReference>
<dbReference type="Gene3D" id="3.40.50.10190">
    <property type="entry name" value="BRCT domain"/>
    <property type="match status" value="1"/>
</dbReference>
<dbReference type="InterPro" id="IPR036420">
    <property type="entry name" value="BRCT_dom_sf"/>
</dbReference>
<dbReference type="InterPro" id="IPR013840">
    <property type="entry name" value="DNAligase_N"/>
</dbReference>
<name>A0A0G0IQI0_9BACT</name>
<dbReference type="GO" id="GO:0006281">
    <property type="term" value="P:DNA repair"/>
    <property type="evidence" value="ECO:0007669"/>
    <property type="project" value="UniProtKB-KW"/>
</dbReference>
<evidence type="ECO:0000256" key="12">
    <source>
        <dbReference type="ARBA" id="ARBA00023204"/>
    </source>
</evidence>
<reference evidence="16 17" key="1">
    <citation type="journal article" date="2015" name="Nature">
        <title>rRNA introns, odd ribosomes, and small enigmatic genomes across a large radiation of phyla.</title>
        <authorList>
            <person name="Brown C.T."/>
            <person name="Hug L.A."/>
            <person name="Thomas B.C."/>
            <person name="Sharon I."/>
            <person name="Castelle C.J."/>
            <person name="Singh A."/>
            <person name="Wilkins M.J."/>
            <person name="Williams K.H."/>
            <person name="Banfield J.F."/>
        </authorList>
    </citation>
    <scope>NUCLEOTIDE SEQUENCE [LARGE SCALE GENOMIC DNA]</scope>
</reference>
<comment type="catalytic activity">
    <reaction evidence="13">
        <text>NAD(+) + (deoxyribonucleotide)n-3'-hydroxyl + 5'-phospho-(deoxyribonucleotide)m = (deoxyribonucleotide)n+m + AMP + beta-nicotinamide D-nucleotide.</text>
        <dbReference type="EC" id="6.5.1.2"/>
    </reaction>
</comment>
<comment type="function">
    <text evidence="2">DNA ligase that catalyzes the formation of phosphodiester linkages between 5'-phosphoryl and 3'-hydroxyl groups in double-stranded DNA using NAD as a coenzyme and as the energy source for the reaction. It is essential for DNA replication and repair of damaged DNA.</text>
</comment>
<dbReference type="EMBL" id="LBSM01000006">
    <property type="protein sequence ID" value="KKQ18271.1"/>
    <property type="molecule type" value="Genomic_DNA"/>
</dbReference>
<dbReference type="NCBIfam" id="NF005932">
    <property type="entry name" value="PRK07956.1"/>
    <property type="match status" value="1"/>
</dbReference>
<keyword evidence="10" id="KW-0460">Magnesium</keyword>